<dbReference type="GO" id="GO:0003677">
    <property type="term" value="F:DNA binding"/>
    <property type="evidence" value="ECO:0007669"/>
    <property type="project" value="InterPro"/>
</dbReference>
<proteinExistence type="inferred from homology"/>
<dbReference type="InterPro" id="IPR050639">
    <property type="entry name" value="SSR_resolvase"/>
</dbReference>
<comment type="similarity">
    <text evidence="1">Belongs to the site-specific recombinase resolvase family.</text>
</comment>
<dbReference type="EMBL" id="FUYL01000012">
    <property type="protein sequence ID" value="SKB81511.1"/>
    <property type="molecule type" value="Genomic_DNA"/>
</dbReference>
<dbReference type="GO" id="GO:0000150">
    <property type="term" value="F:DNA strand exchange activity"/>
    <property type="evidence" value="ECO:0007669"/>
    <property type="project" value="InterPro"/>
</dbReference>
<evidence type="ECO:0000259" key="2">
    <source>
        <dbReference type="PROSITE" id="PS51736"/>
    </source>
</evidence>
<dbReference type="OrthoDB" id="9797501at2"/>
<dbReference type="PANTHER" id="PTHR30461">
    <property type="entry name" value="DNA-INVERTASE FROM LAMBDOID PROPHAGE"/>
    <property type="match status" value="1"/>
</dbReference>
<sequence length="248" mass="28856">MKDNKNKEDLKRVVLYVRCSTIQQSTERQLVNSEDYEFILEDKCSGTIPIFERDKGKLLKVMIDEGTIDEIQIHTIDRLARNLKSLLGFIDYIHERGISLYIKNLGMRTLVDGKMNYVMKMMVSILGSFGEVENEIRKERQLEGIEIAKIKGKYKNRTPRGKETPSAFLKKHSKAVDYLNMGMKGSEVIRLMDGNLNKNTVTKIKKYMKKDRKNLSIEIMEKRKVEVMKESDVYKELGLTEYVDLKSK</sequence>
<dbReference type="CDD" id="cd03768">
    <property type="entry name" value="SR_ResInv"/>
    <property type="match status" value="1"/>
</dbReference>
<dbReference type="RefSeq" id="WP_079514071.1">
    <property type="nucleotide sequence ID" value="NZ_FUYL01000012.1"/>
</dbReference>
<gene>
    <name evidence="3" type="ORF">SAMN05660866_03413</name>
</gene>
<dbReference type="Proteomes" id="UP000190339">
    <property type="component" value="Unassembled WGS sequence"/>
</dbReference>
<evidence type="ECO:0000256" key="1">
    <source>
        <dbReference type="ARBA" id="ARBA00009913"/>
    </source>
</evidence>
<dbReference type="Pfam" id="PF00239">
    <property type="entry name" value="Resolvase"/>
    <property type="match status" value="1"/>
</dbReference>
<dbReference type="STRING" id="561365.SAMN05660866_03413"/>
<evidence type="ECO:0000313" key="4">
    <source>
        <dbReference type="Proteomes" id="UP000190339"/>
    </source>
</evidence>
<dbReference type="SMART" id="SM00857">
    <property type="entry name" value="Resolvase"/>
    <property type="match status" value="1"/>
</dbReference>
<organism evidence="3 4">
    <name type="scientific">Maribacter arcticus</name>
    <dbReference type="NCBI Taxonomy" id="561365"/>
    <lineage>
        <taxon>Bacteria</taxon>
        <taxon>Pseudomonadati</taxon>
        <taxon>Bacteroidota</taxon>
        <taxon>Flavobacteriia</taxon>
        <taxon>Flavobacteriales</taxon>
        <taxon>Flavobacteriaceae</taxon>
        <taxon>Maribacter</taxon>
    </lineage>
</organism>
<keyword evidence="4" id="KW-1185">Reference proteome</keyword>
<dbReference type="PROSITE" id="PS51736">
    <property type="entry name" value="RECOMBINASES_3"/>
    <property type="match status" value="1"/>
</dbReference>
<feature type="domain" description="Resolvase/invertase-type recombinase catalytic" evidence="2">
    <location>
        <begin position="12"/>
        <end position="152"/>
    </location>
</feature>
<dbReference type="SUPFAM" id="SSF53041">
    <property type="entry name" value="Resolvase-like"/>
    <property type="match status" value="1"/>
</dbReference>
<dbReference type="PANTHER" id="PTHR30461:SF26">
    <property type="entry name" value="RESOLVASE HOMOLOG YNEB"/>
    <property type="match status" value="1"/>
</dbReference>
<dbReference type="InterPro" id="IPR036162">
    <property type="entry name" value="Resolvase-like_N_sf"/>
</dbReference>
<dbReference type="InterPro" id="IPR006119">
    <property type="entry name" value="Resolv_N"/>
</dbReference>
<name>A0A1T5ECA1_9FLAO</name>
<protein>
    <submittedName>
        <fullName evidence="3">Site-specific DNA recombinase</fullName>
    </submittedName>
</protein>
<dbReference type="AlphaFoldDB" id="A0A1T5ECA1"/>
<evidence type="ECO:0000313" key="3">
    <source>
        <dbReference type="EMBL" id="SKB81511.1"/>
    </source>
</evidence>
<accession>A0A1T5ECA1</accession>
<dbReference type="Gene3D" id="3.40.50.1390">
    <property type="entry name" value="Resolvase, N-terminal catalytic domain"/>
    <property type="match status" value="1"/>
</dbReference>
<reference evidence="4" key="1">
    <citation type="submission" date="2017-02" db="EMBL/GenBank/DDBJ databases">
        <authorList>
            <person name="Varghese N."/>
            <person name="Submissions S."/>
        </authorList>
    </citation>
    <scope>NUCLEOTIDE SEQUENCE [LARGE SCALE GENOMIC DNA]</scope>
    <source>
        <strain evidence="4">DSM 23546</strain>
    </source>
</reference>